<evidence type="ECO:0008006" key="3">
    <source>
        <dbReference type="Google" id="ProtNLM"/>
    </source>
</evidence>
<name>B2FKX5_STRMK</name>
<dbReference type="EMBL" id="AM743169">
    <property type="protein sequence ID" value="CAQ44094.1"/>
    <property type="molecule type" value="Genomic_DNA"/>
</dbReference>
<dbReference type="KEGG" id="sml:Smlt0504"/>
<dbReference type="HOGENOM" id="CLU_1209252_0_0_6"/>
<dbReference type="RefSeq" id="WP_012478981.1">
    <property type="nucleotide sequence ID" value="NC_010943.1"/>
</dbReference>
<evidence type="ECO:0000313" key="2">
    <source>
        <dbReference type="Proteomes" id="UP000008840"/>
    </source>
</evidence>
<dbReference type="EnsemblBacteria" id="CAQ44094">
    <property type="protein sequence ID" value="CAQ44094"/>
    <property type="gene ID" value="Smlt0504"/>
</dbReference>
<sequence>MSTYTAFVELAFERLNKELAIPKGFAVALYKEEDSWSFISKLAQLVEAVFTRAVVDALREPLIFDVISNLPQEVRINFLRKMNIIDSEQKSMFKAVAEIRNQYIHDLSNIDVPLDAYIKNLEDGARKGLFKRFKPYFVDPKMSIEEFISQCRPQVFHVCVLELLKVHGKVSSINIQKDHEAFRLQQAGRLLPAKKHGEMLPLDRLTVSSYVTQARDVLKREGLLVSEFK</sequence>
<accession>B2FKX5</accession>
<keyword evidence="2" id="KW-1185">Reference proteome</keyword>
<protein>
    <recommendedName>
        <fullName evidence="3">DUF4145 domain-containing protein</fullName>
    </recommendedName>
</protein>
<proteinExistence type="predicted"/>
<gene>
    <name evidence="1" type="ordered locus">Smlt0504</name>
</gene>
<reference evidence="1 2" key="1">
    <citation type="journal article" date="2008" name="Genome Biol.">
        <title>The complete genome, comparative and functional analysis of Stenotrophomonas maltophilia reveals an organism heavily shielded by drug resistance determinants.</title>
        <authorList>
            <person name="Crossman L.C."/>
            <person name="Gould V.C."/>
            <person name="Dow J.M."/>
            <person name="Vernikos G.S."/>
            <person name="Okazaki A."/>
            <person name="Sebaihia M."/>
            <person name="Saunders D."/>
            <person name="Arrowsmith C."/>
            <person name="Carver T."/>
            <person name="Peters N."/>
            <person name="Adlem E."/>
            <person name="Kerhornou A."/>
            <person name="Lord A."/>
            <person name="Murphy L."/>
            <person name="Seeger K."/>
            <person name="Squares R."/>
            <person name="Rutter S."/>
            <person name="Quail M.A."/>
            <person name="Rajandream M.A."/>
            <person name="Harris D."/>
            <person name="Churcher C."/>
            <person name="Bentley S.D."/>
            <person name="Parkhill J."/>
            <person name="Thomson N.R."/>
            <person name="Avison M.B."/>
        </authorList>
    </citation>
    <scope>NUCLEOTIDE SEQUENCE [LARGE SCALE GENOMIC DNA]</scope>
    <source>
        <strain evidence="1 2">K279a</strain>
    </source>
</reference>
<dbReference type="AlphaFoldDB" id="B2FKX5"/>
<organism evidence="1 2">
    <name type="scientific">Stenotrophomonas maltophilia (strain K279a)</name>
    <dbReference type="NCBI Taxonomy" id="522373"/>
    <lineage>
        <taxon>Bacteria</taxon>
        <taxon>Pseudomonadati</taxon>
        <taxon>Pseudomonadota</taxon>
        <taxon>Gammaproteobacteria</taxon>
        <taxon>Lysobacterales</taxon>
        <taxon>Lysobacteraceae</taxon>
        <taxon>Stenotrophomonas</taxon>
        <taxon>Stenotrophomonas maltophilia group</taxon>
    </lineage>
</organism>
<evidence type="ECO:0000313" key="1">
    <source>
        <dbReference type="EMBL" id="CAQ44094.1"/>
    </source>
</evidence>
<dbReference type="PATRIC" id="fig|522373.3.peg.471"/>
<dbReference type="Proteomes" id="UP000008840">
    <property type="component" value="Chromosome"/>
</dbReference>